<keyword evidence="1" id="KW-0812">Transmembrane</keyword>
<gene>
    <name evidence="2" type="ORF">dsat_0256</name>
</gene>
<feature type="transmembrane region" description="Helical" evidence="1">
    <location>
        <begin position="21"/>
        <end position="37"/>
    </location>
</feature>
<feature type="transmembrane region" description="Helical" evidence="1">
    <location>
        <begin position="157"/>
        <end position="178"/>
    </location>
</feature>
<evidence type="ECO:0000313" key="3">
    <source>
        <dbReference type="Proteomes" id="UP000014975"/>
    </source>
</evidence>
<keyword evidence="3" id="KW-1185">Reference proteome</keyword>
<keyword evidence="1" id="KW-0472">Membrane</keyword>
<keyword evidence="1" id="KW-1133">Transmembrane helix</keyword>
<dbReference type="Proteomes" id="UP000014975">
    <property type="component" value="Unassembled WGS sequence"/>
</dbReference>
<organism evidence="2 3">
    <name type="scientific">Alkalidesulfovibrio alkalitolerans DSM 16529</name>
    <dbReference type="NCBI Taxonomy" id="1121439"/>
    <lineage>
        <taxon>Bacteria</taxon>
        <taxon>Pseudomonadati</taxon>
        <taxon>Thermodesulfobacteriota</taxon>
        <taxon>Desulfovibrionia</taxon>
        <taxon>Desulfovibrionales</taxon>
        <taxon>Desulfovibrionaceae</taxon>
        <taxon>Alkalidesulfovibrio</taxon>
    </lineage>
</organism>
<dbReference type="EMBL" id="ATHI01000026">
    <property type="protein sequence ID" value="EPR32815.1"/>
    <property type="molecule type" value="Genomic_DNA"/>
</dbReference>
<comment type="caution">
    <text evidence="2">The sequence shown here is derived from an EMBL/GenBank/DDBJ whole genome shotgun (WGS) entry which is preliminary data.</text>
</comment>
<sequence>MIKIKKTTPLTTDTISLLAKVTVSLGLAVVVIYLFRIKHFPTSIAIGDSFIFATSSFSFAIIYLLLSIPIVVTAHFAARFFLGIFNRIANKELFLRKTISTFASHSLAFSPYFLLLLTNSYFLYDYIGDISTIFLVMFILFIILLHKTNTNMENKHIFCVLILLLPALVSLRLTGYIIDRSMELTGIRKDNVTFHLDERTRESICKIDSNISCNENTFFGKILFKMGNEYVIELSGKKFVIYPDSIAFLYE</sequence>
<reference evidence="2 3" key="1">
    <citation type="journal article" date="2013" name="Genome Announc.">
        <title>Draft genome sequences for three mercury-methylating, sulfate-reducing bacteria.</title>
        <authorList>
            <person name="Brown S.D."/>
            <person name="Hurt R.A.Jr."/>
            <person name="Gilmour C.C."/>
            <person name="Elias D.A."/>
        </authorList>
    </citation>
    <scope>NUCLEOTIDE SEQUENCE [LARGE SCALE GENOMIC DNA]</scope>
    <source>
        <strain evidence="2 3">DSM 16529</strain>
    </source>
</reference>
<feature type="transmembrane region" description="Helical" evidence="1">
    <location>
        <begin position="126"/>
        <end position="145"/>
    </location>
</feature>
<dbReference type="RefSeq" id="WP_020886950.1">
    <property type="nucleotide sequence ID" value="NZ_ATHI01000026.1"/>
</dbReference>
<feature type="transmembrane region" description="Helical" evidence="1">
    <location>
        <begin position="57"/>
        <end position="82"/>
    </location>
</feature>
<protein>
    <submittedName>
        <fullName evidence="2">Uncharacterized protein</fullName>
    </submittedName>
</protein>
<accession>S7T8L1</accession>
<dbReference type="AlphaFoldDB" id="S7T8L1"/>
<evidence type="ECO:0000313" key="2">
    <source>
        <dbReference type="EMBL" id="EPR32815.1"/>
    </source>
</evidence>
<name>S7T8L1_9BACT</name>
<evidence type="ECO:0000256" key="1">
    <source>
        <dbReference type="SAM" id="Phobius"/>
    </source>
</evidence>
<proteinExistence type="predicted"/>